<feature type="domain" description="HTH marR-type" evidence="1">
    <location>
        <begin position="6"/>
        <end position="140"/>
    </location>
</feature>
<proteinExistence type="predicted"/>
<reference evidence="2" key="1">
    <citation type="submission" date="2018-06" db="EMBL/GenBank/DDBJ databases">
        <authorList>
            <person name="Zhirakovskaya E."/>
        </authorList>
    </citation>
    <scope>NUCLEOTIDE SEQUENCE</scope>
</reference>
<protein>
    <recommendedName>
        <fullName evidence="1">HTH marR-type domain-containing protein</fullName>
    </recommendedName>
</protein>
<evidence type="ECO:0000259" key="1">
    <source>
        <dbReference type="PROSITE" id="PS50995"/>
    </source>
</evidence>
<dbReference type="GO" id="GO:0006950">
    <property type="term" value="P:response to stress"/>
    <property type="evidence" value="ECO:0007669"/>
    <property type="project" value="TreeGrafter"/>
</dbReference>
<dbReference type="PANTHER" id="PTHR33164">
    <property type="entry name" value="TRANSCRIPTIONAL REGULATOR, MARR FAMILY"/>
    <property type="match status" value="1"/>
</dbReference>
<dbReference type="EMBL" id="UOEX01000140">
    <property type="protein sequence ID" value="VAW35796.1"/>
    <property type="molecule type" value="Genomic_DNA"/>
</dbReference>
<dbReference type="SUPFAM" id="SSF46785">
    <property type="entry name" value="Winged helix' DNA-binding domain"/>
    <property type="match status" value="1"/>
</dbReference>
<dbReference type="PANTHER" id="PTHR33164:SF43">
    <property type="entry name" value="HTH-TYPE TRANSCRIPTIONAL REPRESSOR YETL"/>
    <property type="match status" value="1"/>
</dbReference>
<dbReference type="PROSITE" id="PS50995">
    <property type="entry name" value="HTH_MARR_2"/>
    <property type="match status" value="1"/>
</dbReference>
<dbReference type="Gene3D" id="1.10.10.10">
    <property type="entry name" value="Winged helix-like DNA-binding domain superfamily/Winged helix DNA-binding domain"/>
    <property type="match status" value="1"/>
</dbReference>
<sequence>MSICDSNPLPRLIYLTSIVLQAHADEVLRPYELTLEQFHPLKIILLEGGAVGQSNLCGLASKTPANMTRILDRLAAKNFIERRPDPLDRRAFIIHLTEDGEKLVNEVAGLFAGYLNKIVMNDISSEDEECCRRVLKRIIDNLGRITPDAV</sequence>
<evidence type="ECO:0000313" key="2">
    <source>
        <dbReference type="EMBL" id="VAW35796.1"/>
    </source>
</evidence>
<dbReference type="PRINTS" id="PR00598">
    <property type="entry name" value="HTHMARR"/>
</dbReference>
<dbReference type="GO" id="GO:0003700">
    <property type="term" value="F:DNA-binding transcription factor activity"/>
    <property type="evidence" value="ECO:0007669"/>
    <property type="project" value="InterPro"/>
</dbReference>
<dbReference type="InterPro" id="IPR000835">
    <property type="entry name" value="HTH_MarR-typ"/>
</dbReference>
<organism evidence="2">
    <name type="scientific">hydrothermal vent metagenome</name>
    <dbReference type="NCBI Taxonomy" id="652676"/>
    <lineage>
        <taxon>unclassified sequences</taxon>
        <taxon>metagenomes</taxon>
        <taxon>ecological metagenomes</taxon>
    </lineage>
</organism>
<dbReference type="InterPro" id="IPR036390">
    <property type="entry name" value="WH_DNA-bd_sf"/>
</dbReference>
<name>A0A3B0VU47_9ZZZZ</name>
<dbReference type="AlphaFoldDB" id="A0A3B0VU47"/>
<accession>A0A3B0VU47</accession>
<dbReference type="InterPro" id="IPR036388">
    <property type="entry name" value="WH-like_DNA-bd_sf"/>
</dbReference>
<dbReference type="InterPro" id="IPR039422">
    <property type="entry name" value="MarR/SlyA-like"/>
</dbReference>
<dbReference type="Pfam" id="PF01047">
    <property type="entry name" value="MarR"/>
    <property type="match status" value="1"/>
</dbReference>
<gene>
    <name evidence="2" type="ORF">MNBD_DELTA03-113</name>
</gene>
<dbReference type="SMART" id="SM00347">
    <property type="entry name" value="HTH_MARR"/>
    <property type="match status" value="1"/>
</dbReference>